<gene>
    <name evidence="5" type="ORF">LNQ49_16845</name>
</gene>
<evidence type="ECO:0000313" key="5">
    <source>
        <dbReference type="EMBL" id="MCC9073247.1"/>
    </source>
</evidence>
<dbReference type="InterPro" id="IPR009057">
    <property type="entry name" value="Homeodomain-like_sf"/>
</dbReference>
<comment type="caution">
    <text evidence="5">The sequence shown here is derived from an EMBL/GenBank/DDBJ whole genome shotgun (WGS) entry which is preliminary data.</text>
</comment>
<name>A0ABS8MYS1_9FLAO</name>
<evidence type="ECO:0000256" key="3">
    <source>
        <dbReference type="ARBA" id="ARBA00023163"/>
    </source>
</evidence>
<evidence type="ECO:0000256" key="2">
    <source>
        <dbReference type="ARBA" id="ARBA00023125"/>
    </source>
</evidence>
<keyword evidence="3" id="KW-0804">Transcription</keyword>
<dbReference type="Gene3D" id="1.10.10.60">
    <property type="entry name" value="Homeodomain-like"/>
    <property type="match status" value="2"/>
</dbReference>
<dbReference type="Proteomes" id="UP001430919">
    <property type="component" value="Unassembled WGS sequence"/>
</dbReference>
<evidence type="ECO:0000313" key="6">
    <source>
        <dbReference type="Proteomes" id="UP001430919"/>
    </source>
</evidence>
<sequence length="290" mass="33587">MKEKVRTYDVSAVAKEVGLQEIKGIAVNRSADAVRIGLTDHPHLVDGIICAICIKGYAKLKINFQEKELKPGILMVVLPDSMMDPIDISDDLHINTIFFSYDLIMKTAFVNDFDLLEKISNNPCQLLDDEYFELFQAHHTSIAIHYYRKQEKGKKDVLSYLLCALVTDVQTLYTERDYINKKISRQDQLTNAFFQCLMKHYKEERNISFYADKMNLTPKYLTTAIRKQTGKSISEWITEAVIAHAKSILKTTDTSIQEITDLLNFSDISLFCRYFKRYTNMTPSEYRKQN</sequence>
<keyword evidence="2" id="KW-0238">DNA-binding</keyword>
<evidence type="ECO:0000256" key="1">
    <source>
        <dbReference type="ARBA" id="ARBA00023015"/>
    </source>
</evidence>
<evidence type="ECO:0000259" key="4">
    <source>
        <dbReference type="PROSITE" id="PS01124"/>
    </source>
</evidence>
<accession>A0ABS8MYS1</accession>
<protein>
    <submittedName>
        <fullName evidence="5">AraC family transcriptional regulator</fullName>
    </submittedName>
</protein>
<dbReference type="PROSITE" id="PS01124">
    <property type="entry name" value="HTH_ARAC_FAMILY_2"/>
    <property type="match status" value="1"/>
</dbReference>
<feature type="domain" description="HTH araC/xylS-type" evidence="4">
    <location>
        <begin position="191"/>
        <end position="289"/>
    </location>
</feature>
<dbReference type="Pfam" id="PF12833">
    <property type="entry name" value="HTH_18"/>
    <property type="match status" value="1"/>
</dbReference>
<organism evidence="5 6">
    <name type="scientific">Flavobacterium pisciphilum</name>
    <dbReference type="NCBI Taxonomy" id="2893755"/>
    <lineage>
        <taxon>Bacteria</taxon>
        <taxon>Pseudomonadati</taxon>
        <taxon>Bacteroidota</taxon>
        <taxon>Flavobacteriia</taxon>
        <taxon>Flavobacteriales</taxon>
        <taxon>Flavobacteriaceae</taxon>
        <taxon>Flavobacterium</taxon>
    </lineage>
</organism>
<dbReference type="RefSeq" id="WP_229990184.1">
    <property type="nucleotide sequence ID" value="NZ_JAJJMO010000001.1"/>
</dbReference>
<proteinExistence type="predicted"/>
<dbReference type="PANTHER" id="PTHR43280">
    <property type="entry name" value="ARAC-FAMILY TRANSCRIPTIONAL REGULATOR"/>
    <property type="match status" value="1"/>
</dbReference>
<dbReference type="EMBL" id="JAJJMO010000001">
    <property type="protein sequence ID" value="MCC9073247.1"/>
    <property type="molecule type" value="Genomic_DNA"/>
</dbReference>
<dbReference type="SMART" id="SM00342">
    <property type="entry name" value="HTH_ARAC"/>
    <property type="match status" value="1"/>
</dbReference>
<keyword evidence="6" id="KW-1185">Reference proteome</keyword>
<dbReference type="InterPro" id="IPR018060">
    <property type="entry name" value="HTH_AraC"/>
</dbReference>
<keyword evidence="1" id="KW-0805">Transcription regulation</keyword>
<dbReference type="SUPFAM" id="SSF46689">
    <property type="entry name" value="Homeodomain-like"/>
    <property type="match status" value="1"/>
</dbReference>
<dbReference type="PANTHER" id="PTHR43280:SF32">
    <property type="entry name" value="TRANSCRIPTIONAL REGULATORY PROTEIN"/>
    <property type="match status" value="1"/>
</dbReference>
<reference evidence="5" key="1">
    <citation type="submission" date="2021-11" db="EMBL/GenBank/DDBJ databases">
        <title>Description of novel Flavobacterium species.</title>
        <authorList>
            <person name="Saticioglu I.B."/>
            <person name="Ay H."/>
            <person name="Altun S."/>
            <person name="Duman M."/>
        </authorList>
    </citation>
    <scope>NUCLEOTIDE SEQUENCE</scope>
    <source>
        <strain evidence="5">F-65</strain>
    </source>
</reference>